<evidence type="ECO:0000259" key="8">
    <source>
        <dbReference type="Pfam" id="PF03167"/>
    </source>
</evidence>
<keyword evidence="5" id="KW-0408">Iron</keyword>
<name>A0AAU7CSB6_9BACT</name>
<keyword evidence="7" id="KW-0234">DNA repair</keyword>
<accession>A0AAU7CSB6</accession>
<dbReference type="InterPro" id="IPR051536">
    <property type="entry name" value="UDG_Type-4/5"/>
</dbReference>
<evidence type="ECO:0000256" key="6">
    <source>
        <dbReference type="ARBA" id="ARBA00023014"/>
    </source>
</evidence>
<gene>
    <name evidence="9" type="ORF">V5E97_18050</name>
</gene>
<dbReference type="PANTHER" id="PTHR33693">
    <property type="entry name" value="TYPE-5 URACIL-DNA GLYCOSYLASE"/>
    <property type="match status" value="1"/>
</dbReference>
<dbReference type="GO" id="GO:0046872">
    <property type="term" value="F:metal ion binding"/>
    <property type="evidence" value="ECO:0007669"/>
    <property type="project" value="UniProtKB-KW"/>
</dbReference>
<reference evidence="9" key="1">
    <citation type="submission" date="2024-05" db="EMBL/GenBank/DDBJ databases">
        <title>Planctomycetes of the genus Singulisphaera possess chitinolytic capabilities.</title>
        <authorList>
            <person name="Ivanova A."/>
        </authorList>
    </citation>
    <scope>NUCLEOTIDE SEQUENCE</scope>
    <source>
        <strain evidence="9">Ch08T</strain>
    </source>
</reference>
<keyword evidence="2" id="KW-0479">Metal-binding</keyword>
<dbReference type="EMBL" id="CP155447">
    <property type="protein sequence ID" value="XBH07858.1"/>
    <property type="molecule type" value="Genomic_DNA"/>
</dbReference>
<dbReference type="GO" id="GO:0006281">
    <property type="term" value="P:DNA repair"/>
    <property type="evidence" value="ECO:0007669"/>
    <property type="project" value="UniProtKB-KW"/>
</dbReference>
<keyword evidence="6" id="KW-0411">Iron-sulfur</keyword>
<evidence type="ECO:0000256" key="7">
    <source>
        <dbReference type="ARBA" id="ARBA00023204"/>
    </source>
</evidence>
<dbReference type="GO" id="GO:0051539">
    <property type="term" value="F:4 iron, 4 sulfur cluster binding"/>
    <property type="evidence" value="ECO:0007669"/>
    <property type="project" value="UniProtKB-KW"/>
</dbReference>
<dbReference type="AlphaFoldDB" id="A0AAU7CSB6"/>
<evidence type="ECO:0000313" key="9">
    <source>
        <dbReference type="EMBL" id="XBH07858.1"/>
    </source>
</evidence>
<keyword evidence="4" id="KW-0378">Hydrolase</keyword>
<organism evidence="9">
    <name type="scientific">Singulisphaera sp. Ch08</name>
    <dbReference type="NCBI Taxonomy" id="3120278"/>
    <lineage>
        <taxon>Bacteria</taxon>
        <taxon>Pseudomonadati</taxon>
        <taxon>Planctomycetota</taxon>
        <taxon>Planctomycetia</taxon>
        <taxon>Isosphaerales</taxon>
        <taxon>Isosphaeraceae</taxon>
        <taxon>Singulisphaera</taxon>
    </lineage>
</organism>
<protein>
    <submittedName>
        <fullName evidence="9">Uracil-DNA glycosylase family protein</fullName>
    </submittedName>
</protein>
<dbReference type="Pfam" id="PF03167">
    <property type="entry name" value="UDG"/>
    <property type="match status" value="1"/>
</dbReference>
<evidence type="ECO:0000256" key="4">
    <source>
        <dbReference type="ARBA" id="ARBA00022801"/>
    </source>
</evidence>
<feature type="domain" description="Uracil-DNA glycosylase-like" evidence="8">
    <location>
        <begin position="45"/>
        <end position="220"/>
    </location>
</feature>
<dbReference type="InterPro" id="IPR036895">
    <property type="entry name" value="Uracil-DNA_glycosylase-like_sf"/>
</dbReference>
<evidence type="ECO:0000256" key="5">
    <source>
        <dbReference type="ARBA" id="ARBA00023004"/>
    </source>
</evidence>
<dbReference type="SUPFAM" id="SSF52141">
    <property type="entry name" value="Uracil-DNA glycosylase-like"/>
    <property type="match status" value="1"/>
</dbReference>
<evidence type="ECO:0000256" key="2">
    <source>
        <dbReference type="ARBA" id="ARBA00022723"/>
    </source>
</evidence>
<keyword evidence="1" id="KW-0004">4Fe-4S</keyword>
<dbReference type="InterPro" id="IPR005122">
    <property type="entry name" value="Uracil-DNA_glycosylase-like"/>
</dbReference>
<dbReference type="GO" id="GO:0097506">
    <property type="term" value="F:deaminated base DNA N-glycosylase activity"/>
    <property type="evidence" value="ECO:0007669"/>
    <property type="project" value="UniProtKB-ARBA"/>
</dbReference>
<dbReference type="Gene3D" id="3.40.470.10">
    <property type="entry name" value="Uracil-DNA glycosylase-like domain"/>
    <property type="match status" value="1"/>
</dbReference>
<dbReference type="PANTHER" id="PTHR33693:SF1">
    <property type="entry name" value="TYPE-4 URACIL-DNA GLYCOSYLASE"/>
    <property type="match status" value="1"/>
</dbReference>
<sequence length="228" mass="25663">MRTISQLVDSIHQEAKRELFPIDMPIYEKAGKDPLQPILFAGSLTAPPCVFGRDLGKDEVAAGQPLIGAGGRLVRSGIYQARHGELPPKSDRNLESVLSDVLLTNTVPYKPPGNKAYTTSVKERFRPFIAELLGVHWQGNHVITLGNEAFQWFLPYKNPSAFEEFWSRDDRYEAEIECELTLAAKEGVIHKTLILLPLPHPSPLNARWYKRFPELLAQRLVRLARSPG</sequence>
<keyword evidence="3" id="KW-0227">DNA damage</keyword>
<evidence type="ECO:0000256" key="1">
    <source>
        <dbReference type="ARBA" id="ARBA00022485"/>
    </source>
</evidence>
<evidence type="ECO:0000256" key="3">
    <source>
        <dbReference type="ARBA" id="ARBA00022763"/>
    </source>
</evidence>
<dbReference type="RefSeq" id="WP_406700694.1">
    <property type="nucleotide sequence ID" value="NZ_CP155447.1"/>
</dbReference>
<proteinExistence type="predicted"/>